<feature type="non-terminal residue" evidence="1">
    <location>
        <position position="214"/>
    </location>
</feature>
<name>X1BE40_9ZZZZ</name>
<evidence type="ECO:0000313" key="1">
    <source>
        <dbReference type="EMBL" id="GAG93290.1"/>
    </source>
</evidence>
<reference evidence="1" key="1">
    <citation type="journal article" date="2014" name="Front. Microbiol.">
        <title>High frequency of phylogenetically diverse reductive dehalogenase-homologous genes in deep subseafloor sedimentary metagenomes.</title>
        <authorList>
            <person name="Kawai M."/>
            <person name="Futagami T."/>
            <person name="Toyoda A."/>
            <person name="Takaki Y."/>
            <person name="Nishi S."/>
            <person name="Hori S."/>
            <person name="Arai W."/>
            <person name="Tsubouchi T."/>
            <person name="Morono Y."/>
            <person name="Uchiyama I."/>
            <person name="Ito T."/>
            <person name="Fujiyama A."/>
            <person name="Inagaki F."/>
            <person name="Takami H."/>
        </authorList>
    </citation>
    <scope>NUCLEOTIDE SEQUENCE</scope>
    <source>
        <strain evidence="1">Expedition CK06-06</strain>
    </source>
</reference>
<sequence length="214" mass="24428">MNRYFFLMLGFLLVLPLCSAEQVLWNNDSDIEIYDVWADITGHPLTGATCSWQVYNPDTSLNQSGIPSEFSAGIINFTVSQLDIGYYPLLINCTKAGYNGTSSKDLIKIVDELSEEYKGRLVEINQTSHDIYNLLLNDMNETLTKILNYTNLTYDKVLAMNSEINDIITKVDSLRNYLEGKWGNKDADKIYDKLKDVKSDLSYLKSEFYYLSAE</sequence>
<accession>X1BE40</accession>
<dbReference type="EMBL" id="BART01019555">
    <property type="protein sequence ID" value="GAG93290.1"/>
    <property type="molecule type" value="Genomic_DNA"/>
</dbReference>
<organism evidence="1">
    <name type="scientific">marine sediment metagenome</name>
    <dbReference type="NCBI Taxonomy" id="412755"/>
    <lineage>
        <taxon>unclassified sequences</taxon>
        <taxon>metagenomes</taxon>
        <taxon>ecological metagenomes</taxon>
    </lineage>
</organism>
<gene>
    <name evidence="1" type="ORF">S01H4_36552</name>
</gene>
<proteinExistence type="predicted"/>
<protein>
    <submittedName>
        <fullName evidence="1">Uncharacterized protein</fullName>
    </submittedName>
</protein>
<comment type="caution">
    <text evidence="1">The sequence shown here is derived from an EMBL/GenBank/DDBJ whole genome shotgun (WGS) entry which is preliminary data.</text>
</comment>
<dbReference type="AlphaFoldDB" id="X1BE40"/>